<accession>A0A6J5TJS0</accession>
<organism evidence="2 3">
    <name type="scientific">Prunus armeniaca</name>
    <name type="common">Apricot</name>
    <name type="synonym">Armeniaca vulgaris</name>
    <dbReference type="NCBI Taxonomy" id="36596"/>
    <lineage>
        <taxon>Eukaryota</taxon>
        <taxon>Viridiplantae</taxon>
        <taxon>Streptophyta</taxon>
        <taxon>Embryophyta</taxon>
        <taxon>Tracheophyta</taxon>
        <taxon>Spermatophyta</taxon>
        <taxon>Magnoliopsida</taxon>
        <taxon>eudicotyledons</taxon>
        <taxon>Gunneridae</taxon>
        <taxon>Pentapetalae</taxon>
        <taxon>rosids</taxon>
        <taxon>fabids</taxon>
        <taxon>Rosales</taxon>
        <taxon>Rosaceae</taxon>
        <taxon>Amygdaloideae</taxon>
        <taxon>Amygdaleae</taxon>
        <taxon>Prunus</taxon>
    </lineage>
</organism>
<evidence type="ECO:0000313" key="3">
    <source>
        <dbReference type="Proteomes" id="UP000507222"/>
    </source>
</evidence>
<protein>
    <submittedName>
        <fullName evidence="2">Uncharacterized protein</fullName>
    </submittedName>
</protein>
<dbReference type="EMBL" id="CAEKDK010000001">
    <property type="protein sequence ID" value="CAB4263792.1"/>
    <property type="molecule type" value="Genomic_DNA"/>
</dbReference>
<reference evidence="2 3" key="1">
    <citation type="submission" date="2020-05" db="EMBL/GenBank/DDBJ databases">
        <authorList>
            <person name="Campoy J."/>
            <person name="Schneeberger K."/>
            <person name="Spophaly S."/>
        </authorList>
    </citation>
    <scope>NUCLEOTIDE SEQUENCE [LARGE SCALE GENOMIC DNA]</scope>
    <source>
        <strain evidence="2">PruArmRojPasFocal</strain>
    </source>
</reference>
<proteinExistence type="predicted"/>
<dbReference type="Proteomes" id="UP000507222">
    <property type="component" value="Unassembled WGS sequence"/>
</dbReference>
<sequence length="211" mass="23485">MSPDANLFQDESKLNPNQSPFSTSKDPRSLWDAPLVLSKNWNPMWPSLKLRLVTSKSCWRRTLSNGISSKKNIESPKNHLTTNLAMMISRSNIHSKCRKVADPRDGSQHTSSKDKTAQSPEDPQSVHLIDLLLGAGFQPRIFLRLMCAADCCVGPCVDLLLGAGFQPRIFLHLMCAAECCVFPSVDLLLGAGFQHRIFLFLMFAADCCILH</sequence>
<evidence type="ECO:0000313" key="2">
    <source>
        <dbReference type="EMBL" id="CAB4263792.1"/>
    </source>
</evidence>
<feature type="region of interest" description="Disordered" evidence="1">
    <location>
        <begin position="99"/>
        <end position="122"/>
    </location>
</feature>
<feature type="compositionally biased region" description="Polar residues" evidence="1">
    <location>
        <begin position="14"/>
        <end position="24"/>
    </location>
</feature>
<feature type="compositionally biased region" description="Basic and acidic residues" evidence="1">
    <location>
        <begin position="99"/>
        <end position="116"/>
    </location>
</feature>
<name>A0A6J5TJS0_PRUAR</name>
<evidence type="ECO:0000256" key="1">
    <source>
        <dbReference type="SAM" id="MobiDB-lite"/>
    </source>
</evidence>
<feature type="region of interest" description="Disordered" evidence="1">
    <location>
        <begin position="1"/>
        <end position="27"/>
    </location>
</feature>
<gene>
    <name evidence="2" type="ORF">CURHAP_LOCUS4875</name>
</gene>
<dbReference type="AlphaFoldDB" id="A0A6J5TJS0"/>